<dbReference type="EMBL" id="MTAO01000002">
    <property type="protein sequence ID" value="POE28261.1"/>
    <property type="molecule type" value="Genomic_DNA"/>
</dbReference>
<evidence type="ECO:0000313" key="4">
    <source>
        <dbReference type="Proteomes" id="UP000029447"/>
    </source>
</evidence>
<name>A0ABD6VU61_9GAMM</name>
<keyword evidence="1" id="KW-1133">Transmembrane helix</keyword>
<dbReference type="EMBL" id="JQOF01000001">
    <property type="protein sequence ID" value="KGA43151.1"/>
    <property type="molecule type" value="Genomic_DNA"/>
</dbReference>
<evidence type="ECO:0000256" key="1">
    <source>
        <dbReference type="SAM" id="Phobius"/>
    </source>
</evidence>
<accession>A0ABD6VU61</accession>
<keyword evidence="1" id="KW-0812">Transmembrane</keyword>
<feature type="transmembrane region" description="Helical" evidence="1">
    <location>
        <begin position="24"/>
        <end position="44"/>
    </location>
</feature>
<organism evidence="3 5">
    <name type="scientific">Pectobacterium odoriferum</name>
    <dbReference type="NCBI Taxonomy" id="78398"/>
    <lineage>
        <taxon>Bacteria</taxon>
        <taxon>Pseudomonadati</taxon>
        <taxon>Pseudomonadota</taxon>
        <taxon>Gammaproteobacteria</taxon>
        <taxon>Enterobacterales</taxon>
        <taxon>Pectobacteriaceae</taxon>
        <taxon>Pectobacterium</taxon>
    </lineage>
</organism>
<dbReference type="AlphaFoldDB" id="A0ABD6VU61"/>
<evidence type="ECO:0000313" key="5">
    <source>
        <dbReference type="Proteomes" id="UP000237274"/>
    </source>
</evidence>
<reference evidence="3 5" key="2">
    <citation type="submission" date="2017-01" db="EMBL/GenBank/DDBJ databases">
        <title>Comparative Genomics of 38 Pectobacterium strains comprising three species revealed the characteristics of Pectobacterium carotovorum.</title>
        <authorList>
            <person name="Xie H."/>
            <person name="Ma Y."/>
            <person name="Li X."/>
        </authorList>
    </citation>
    <scope>NUCLEOTIDE SEQUENCE [LARGE SCALE GENOMIC DNA]</scope>
    <source>
        <strain evidence="3 5">Q142</strain>
    </source>
</reference>
<dbReference type="Proteomes" id="UP000029447">
    <property type="component" value="Unassembled WGS sequence"/>
</dbReference>
<evidence type="ECO:0000313" key="2">
    <source>
        <dbReference type="EMBL" id="KGA43151.1"/>
    </source>
</evidence>
<proteinExistence type="predicted"/>
<sequence length="62" mass="7095">MSAVYAYILQCRRIVLLRLTFHQMVKAIAVIGMSLDLFIFYSLWGGVPESWDGEIAEQNTTK</sequence>
<comment type="caution">
    <text evidence="3">The sequence shown here is derived from an EMBL/GenBank/DDBJ whole genome shotgun (WGS) entry which is preliminary data.</text>
</comment>
<evidence type="ECO:0000313" key="3">
    <source>
        <dbReference type="EMBL" id="POE28261.1"/>
    </source>
</evidence>
<keyword evidence="4" id="KW-1185">Reference proteome</keyword>
<reference evidence="2 4" key="1">
    <citation type="submission" date="2014-08" db="EMBL/GenBank/DDBJ databases">
        <title>Genome sequences of NCPPB Pectobacterium isolates.</title>
        <authorList>
            <person name="Glover R.H."/>
            <person name="Sapp M."/>
            <person name="Elphinstone J."/>
        </authorList>
    </citation>
    <scope>NUCLEOTIDE SEQUENCE [LARGE SCALE GENOMIC DNA]</scope>
    <source>
        <strain evidence="2 4">NCPPB3841</strain>
    </source>
</reference>
<gene>
    <name evidence="3" type="ORF">BV926_04070</name>
    <name evidence="2" type="ORF">KU75_00025</name>
</gene>
<protein>
    <submittedName>
        <fullName evidence="3">Uncharacterized protein</fullName>
    </submittedName>
</protein>
<keyword evidence="1" id="KW-0472">Membrane</keyword>
<dbReference type="Proteomes" id="UP000237274">
    <property type="component" value="Unassembled WGS sequence"/>
</dbReference>